<dbReference type="RefSeq" id="XP_005089819.2">
    <property type="nucleotide sequence ID" value="XM_005089762.2"/>
</dbReference>
<feature type="compositionally biased region" description="Low complexity" evidence="1">
    <location>
        <begin position="694"/>
        <end position="714"/>
    </location>
</feature>
<dbReference type="PROSITE" id="PS50003">
    <property type="entry name" value="PH_DOMAIN"/>
    <property type="match status" value="1"/>
</dbReference>
<dbReference type="Proteomes" id="UP000694888">
    <property type="component" value="Unplaced"/>
</dbReference>
<feature type="region of interest" description="Disordered" evidence="1">
    <location>
        <begin position="938"/>
        <end position="962"/>
    </location>
</feature>
<feature type="region of interest" description="Disordered" evidence="1">
    <location>
        <begin position="476"/>
        <end position="506"/>
    </location>
</feature>
<dbReference type="Pfam" id="PF02174">
    <property type="entry name" value="IRS"/>
    <property type="match status" value="1"/>
</dbReference>
<dbReference type="InterPro" id="IPR050996">
    <property type="entry name" value="Docking_Protein_DOK"/>
</dbReference>
<evidence type="ECO:0000313" key="4">
    <source>
        <dbReference type="RefSeq" id="XP_005089819.2"/>
    </source>
</evidence>
<dbReference type="Gene3D" id="2.30.29.30">
    <property type="entry name" value="Pleckstrin-homology domain (PH domain)/Phosphotyrosine-binding domain (PTB)"/>
    <property type="match status" value="2"/>
</dbReference>
<feature type="region of interest" description="Disordered" evidence="1">
    <location>
        <begin position="275"/>
        <end position="335"/>
    </location>
</feature>
<sequence length="971" mass="106511">MCNIGDMAFEAPTQKFGYLEIKQSSKVKGRKLKSWRRRWVVLTKMSDLSSEEIVARIDIYDNEAKWRRGDSDRTTFVFEHVTHIGMATSRTRPHAFEIAERTPVLVLSGSNELESYSWILTLQQIFTPEQIESKKGVYTVEIQVNTHASKWSLSGEYSLHVSPACISLVDSQGSSVVSWGLSTLVRFNVEKHPETGVQTLLVIECGPNSPTGQSLFQFFSEEAPEILSAIRQSICLALAQKQNTRRSMPPRSRTISATVSEKSFQNLLDSHAVFPDLTRERSGSDSSSSTMYLGSPVAPNDSVASPNSPPGLESNGSVSSSPAVPFRPPRLSDAGLGRANSELEALDESEEHIGFADVQVSRADSGGKEQPSMSHHQNTTERVRKRKEDHGYSVIRDAKSNGPQRPARRITIGSAPQELASHSFESTTEEFASENLTRAEKDSDDISNVDSAISSMTLSSPLSRHGSISELHHYQELKHVTKQEETPTFGKLNKRRSSSTSDLQSLWKLQRPDSKFENVYEELDQFRNSRSKSKKSKSPEIPPALPARPVSMSFSTQQNAQPGRSESKKKRPFFKRGRSSTLSDMEPQHAKKKCRCDESKDGRCVCGGNVSQPATNPSMASKSSSTEDVVASGSSSLSDLYMSIPDIATTTTTTKRRRSSDITQRKSWEFDLNMEEGARKSNSLPRHVKKLGNDSSACSGIQSSSSQAQLIDLSDPSDDEQTSRSRAVPASVISKSSDPLMSFFFDDTSFDSNPMVTGELSTSTTASTLSAELLSLSPVSNTQPLTSTHQTTLPLPQLPVPTGAPTTNVFIPPSHNSLLMIQNTMTCAPSIIHQNGQIPQTLTSTLNFGQFNNTTTPHASVDPFRGGVFQTFTVTSPTNNILTSSNDSKISVQTVNHETVYTAMLPKLNPQHLSPWATFSNDPPSPLALTESPMLKNGNSQFGIPTPKMTRSPSEDTYVSPTDVQSFQSLC</sequence>
<dbReference type="PANTHER" id="PTHR21258">
    <property type="entry name" value="DOCKING PROTEIN RELATED"/>
    <property type="match status" value="1"/>
</dbReference>
<dbReference type="SUPFAM" id="SSF50729">
    <property type="entry name" value="PH domain-like"/>
    <property type="match status" value="2"/>
</dbReference>
<organism evidence="3 4">
    <name type="scientific">Aplysia californica</name>
    <name type="common">California sea hare</name>
    <dbReference type="NCBI Taxonomy" id="6500"/>
    <lineage>
        <taxon>Eukaryota</taxon>
        <taxon>Metazoa</taxon>
        <taxon>Spiralia</taxon>
        <taxon>Lophotrochozoa</taxon>
        <taxon>Mollusca</taxon>
        <taxon>Gastropoda</taxon>
        <taxon>Heterobranchia</taxon>
        <taxon>Euthyneura</taxon>
        <taxon>Tectipleura</taxon>
        <taxon>Aplysiida</taxon>
        <taxon>Aplysioidea</taxon>
        <taxon>Aplysiidae</taxon>
        <taxon>Aplysia</taxon>
    </lineage>
</organism>
<feature type="region of interest" description="Disordered" evidence="1">
    <location>
        <begin position="679"/>
        <end position="729"/>
    </location>
</feature>
<feature type="compositionally biased region" description="Polar residues" evidence="1">
    <location>
        <begin position="552"/>
        <end position="564"/>
    </location>
</feature>
<dbReference type="InterPro" id="IPR002404">
    <property type="entry name" value="IRS_PTB"/>
</dbReference>
<dbReference type="InterPro" id="IPR011993">
    <property type="entry name" value="PH-like_dom_sf"/>
</dbReference>
<feature type="domain" description="PH" evidence="2">
    <location>
        <begin position="12"/>
        <end position="127"/>
    </location>
</feature>
<name>A0ABM0JBG4_APLCA</name>
<dbReference type="GeneID" id="101864430"/>
<feature type="region of interest" description="Disordered" evidence="1">
    <location>
        <begin position="526"/>
        <end position="631"/>
    </location>
</feature>
<keyword evidence="3" id="KW-1185">Reference proteome</keyword>
<evidence type="ECO:0000313" key="3">
    <source>
        <dbReference type="Proteomes" id="UP000694888"/>
    </source>
</evidence>
<dbReference type="InterPro" id="IPR001849">
    <property type="entry name" value="PH_domain"/>
</dbReference>
<protein>
    <submittedName>
        <fullName evidence="4">Serine-rich adhesin for platelets</fullName>
    </submittedName>
</protein>
<reference evidence="4" key="1">
    <citation type="submission" date="2025-08" db="UniProtKB">
        <authorList>
            <consortium name="RefSeq"/>
        </authorList>
    </citation>
    <scope>IDENTIFICATION</scope>
</reference>
<evidence type="ECO:0000259" key="2">
    <source>
        <dbReference type="PROSITE" id="PS50003"/>
    </source>
</evidence>
<dbReference type="PANTHER" id="PTHR21258:SF62">
    <property type="entry name" value="INSULIN RECEPTOR SUBSTRATE 1"/>
    <property type="match status" value="1"/>
</dbReference>
<feature type="compositionally biased region" description="Basic and acidic residues" evidence="1">
    <location>
        <begin position="476"/>
        <end position="485"/>
    </location>
</feature>
<proteinExistence type="predicted"/>
<gene>
    <name evidence="4" type="primary">LOC101864430</name>
</gene>
<feature type="compositionally biased region" description="Basic residues" evidence="1">
    <location>
        <begin position="567"/>
        <end position="578"/>
    </location>
</feature>
<accession>A0ABM0JBG4</accession>
<feature type="region of interest" description="Disordered" evidence="1">
    <location>
        <begin position="362"/>
        <end position="448"/>
    </location>
</feature>
<evidence type="ECO:0000256" key="1">
    <source>
        <dbReference type="SAM" id="MobiDB-lite"/>
    </source>
</evidence>
<dbReference type="SMART" id="SM01244">
    <property type="entry name" value="IRS"/>
    <property type="match status" value="1"/>
</dbReference>
<feature type="compositionally biased region" description="Polar residues" evidence="1">
    <location>
        <begin position="609"/>
        <end position="627"/>
    </location>
</feature>
<feature type="compositionally biased region" description="Basic and acidic residues" evidence="1">
    <location>
        <begin position="378"/>
        <end position="399"/>
    </location>
</feature>